<dbReference type="Gene3D" id="2.80.10.50">
    <property type="match status" value="2"/>
</dbReference>
<comment type="caution">
    <text evidence="5">The sequence shown here is derived from an EMBL/GenBank/DDBJ whole genome shotgun (WGS) entry which is preliminary data.</text>
</comment>
<dbReference type="SMART" id="SM00458">
    <property type="entry name" value="RICIN"/>
    <property type="match status" value="1"/>
</dbReference>
<evidence type="ECO:0000313" key="5">
    <source>
        <dbReference type="EMBL" id="MFF5895027.1"/>
    </source>
</evidence>
<dbReference type="SUPFAM" id="SSF51126">
    <property type="entry name" value="Pectin lyase-like"/>
    <property type="match status" value="1"/>
</dbReference>
<dbReference type="Pfam" id="PF14200">
    <property type="entry name" value="RicinB_lectin_2"/>
    <property type="match status" value="1"/>
</dbReference>
<evidence type="ECO:0000256" key="1">
    <source>
        <dbReference type="ARBA" id="ARBA00008891"/>
    </source>
</evidence>
<dbReference type="InterPro" id="IPR000070">
    <property type="entry name" value="Pectinesterase_cat"/>
</dbReference>
<dbReference type="PROSITE" id="PS50231">
    <property type="entry name" value="RICIN_B_LECTIN"/>
    <property type="match status" value="1"/>
</dbReference>
<evidence type="ECO:0000256" key="2">
    <source>
        <dbReference type="ARBA" id="ARBA00022801"/>
    </source>
</evidence>
<evidence type="ECO:0000259" key="4">
    <source>
        <dbReference type="SMART" id="SM00458"/>
    </source>
</evidence>
<protein>
    <submittedName>
        <fullName evidence="5">Pectinesterase family protein</fullName>
    </submittedName>
</protein>
<dbReference type="SUPFAM" id="SSF50370">
    <property type="entry name" value="Ricin B-like lectins"/>
    <property type="match status" value="1"/>
</dbReference>
<keyword evidence="2" id="KW-0378">Hydrolase</keyword>
<comment type="similarity">
    <text evidence="1">Belongs to the pectinesterase family.</text>
</comment>
<dbReference type="Gene3D" id="2.160.20.10">
    <property type="entry name" value="Single-stranded right-handed beta-helix, Pectin lyase-like"/>
    <property type="match status" value="1"/>
</dbReference>
<name>A0ABW6X049_9ACTN</name>
<gene>
    <name evidence="5" type="ORF">ACFY8O_03770</name>
</gene>
<dbReference type="RefSeq" id="WP_387898491.1">
    <property type="nucleotide sequence ID" value="NZ_JBIBEG010000001.1"/>
</dbReference>
<dbReference type="Proteomes" id="UP001602322">
    <property type="component" value="Unassembled WGS sequence"/>
</dbReference>
<feature type="domain" description="Ricin B lectin" evidence="4">
    <location>
        <begin position="39"/>
        <end position="177"/>
    </location>
</feature>
<dbReference type="CDD" id="cd00161">
    <property type="entry name" value="beta-trefoil_Ricin-like"/>
    <property type="match status" value="1"/>
</dbReference>
<dbReference type="PANTHER" id="PTHR31321">
    <property type="entry name" value="ACYL-COA THIOESTER HYDROLASE YBHC-RELATED"/>
    <property type="match status" value="1"/>
</dbReference>
<evidence type="ECO:0000256" key="3">
    <source>
        <dbReference type="ARBA" id="ARBA00023085"/>
    </source>
</evidence>
<organism evidence="5 6">
    <name type="scientific">Streptomyces argenteolus</name>
    <dbReference type="NCBI Taxonomy" id="67274"/>
    <lineage>
        <taxon>Bacteria</taxon>
        <taxon>Bacillati</taxon>
        <taxon>Actinomycetota</taxon>
        <taxon>Actinomycetes</taxon>
        <taxon>Kitasatosporales</taxon>
        <taxon>Streptomycetaceae</taxon>
        <taxon>Streptomyces</taxon>
    </lineage>
</organism>
<dbReference type="InterPro" id="IPR035992">
    <property type="entry name" value="Ricin_B-like_lectins"/>
</dbReference>
<dbReference type="InterPro" id="IPR011050">
    <property type="entry name" value="Pectin_lyase_fold/virulence"/>
</dbReference>
<proteinExistence type="inferred from homology"/>
<dbReference type="InterPro" id="IPR000772">
    <property type="entry name" value="Ricin_B_lectin"/>
</dbReference>
<keyword evidence="3" id="KW-0063">Aspartyl esterase</keyword>
<accession>A0ABW6X049</accession>
<dbReference type="Pfam" id="PF01095">
    <property type="entry name" value="Pectinesterase"/>
    <property type="match status" value="1"/>
</dbReference>
<sequence>MTEKPNRGRRAPAVAIVLGGVLAGGLAAPAGAASLPVAGGVYQLAVKKSGKCLDVPGASSANGALLQQWGCTEGAAWQQFTLTADGSGKYRLANRSSGKCVDVPSGSKVSGVRLQQWGCASQTNQQWTLVASGTDTFQVVNVNSGLCMSLKDASTASGAAIIQETCTANSNKQWAFKPVGTTGPATVAADGTGTYRTVQAAVNAVGSGNASRVTITVKPGTYREQVTVPADKPFISLKGLGDSPDDVVIVNNRNAGDYGTAGSATLVALGHDFDATNLTLSNDFDENSSDTGDQALALYLDADRAVLDDVRLLGDQDTFLVNNKARAYIVDSYVEGTVDFVYGGGTAVFHACTIHEKRSTGGPITAASTPAEKTYGFLFYRSTVTGAASNTTQLGRPWRADAQVLYRESSLSSALATAQPWTDMSTNSWKNARFSEYRNTGAGATVNGNRPQLTDAQAANYTPQKYLAGSDGWNPVR</sequence>
<dbReference type="InterPro" id="IPR012334">
    <property type="entry name" value="Pectin_lyas_fold"/>
</dbReference>
<dbReference type="PANTHER" id="PTHR31321:SF57">
    <property type="entry name" value="PECTINESTERASE 53-RELATED"/>
    <property type="match status" value="1"/>
</dbReference>
<evidence type="ECO:0000313" key="6">
    <source>
        <dbReference type="Proteomes" id="UP001602322"/>
    </source>
</evidence>
<dbReference type="EMBL" id="JBIBEG010000001">
    <property type="protein sequence ID" value="MFF5895027.1"/>
    <property type="molecule type" value="Genomic_DNA"/>
</dbReference>
<keyword evidence="6" id="KW-1185">Reference proteome</keyword>
<reference evidence="5 6" key="1">
    <citation type="submission" date="2024-10" db="EMBL/GenBank/DDBJ databases">
        <title>The Natural Products Discovery Center: Release of the First 8490 Sequenced Strains for Exploring Actinobacteria Biosynthetic Diversity.</title>
        <authorList>
            <person name="Kalkreuter E."/>
            <person name="Kautsar S.A."/>
            <person name="Yang D."/>
            <person name="Bader C.D."/>
            <person name="Teijaro C.N."/>
            <person name="Fluegel L."/>
            <person name="Davis C.M."/>
            <person name="Simpson J.R."/>
            <person name="Lauterbach L."/>
            <person name="Steele A.D."/>
            <person name="Gui C."/>
            <person name="Meng S."/>
            <person name="Li G."/>
            <person name="Viehrig K."/>
            <person name="Ye F."/>
            <person name="Su P."/>
            <person name="Kiefer A.F."/>
            <person name="Nichols A."/>
            <person name="Cepeda A.J."/>
            <person name="Yan W."/>
            <person name="Fan B."/>
            <person name="Jiang Y."/>
            <person name="Adhikari A."/>
            <person name="Zheng C.-J."/>
            <person name="Schuster L."/>
            <person name="Cowan T.M."/>
            <person name="Smanski M.J."/>
            <person name="Chevrette M.G."/>
            <person name="De Carvalho L.P.S."/>
            <person name="Shen B."/>
        </authorList>
    </citation>
    <scope>NUCLEOTIDE SEQUENCE [LARGE SCALE GENOMIC DNA]</scope>
    <source>
        <strain evidence="5 6">NPDC012540</strain>
    </source>
</reference>